<dbReference type="PANTHER" id="PTHR31834">
    <property type="entry name" value="INITIATION-SPECIFIC ALPHA-1,6-MANNOSYLTRANSFERASE"/>
    <property type="match status" value="1"/>
</dbReference>
<evidence type="ECO:0000256" key="2">
    <source>
        <dbReference type="SAM" id="SignalP"/>
    </source>
</evidence>
<keyword evidence="3" id="KW-0808">Transferase</keyword>
<proteinExistence type="inferred from homology"/>
<comment type="similarity">
    <text evidence="1">Belongs to the glycosyltransferase 32 family.</text>
</comment>
<protein>
    <submittedName>
        <fullName evidence="3">Nucleotide-diphospho-sugar transferase</fullName>
    </submittedName>
</protein>
<dbReference type="Pfam" id="PF04488">
    <property type="entry name" value="Gly_transf_sug"/>
    <property type="match status" value="1"/>
</dbReference>
<reference evidence="3 4" key="1">
    <citation type="submission" date="2024-03" db="EMBL/GenBank/DDBJ databases">
        <title>Genome-scale model development and genomic sequencing of the oleaginous clade Lipomyces.</title>
        <authorList>
            <consortium name="Lawrence Berkeley National Laboratory"/>
            <person name="Czajka J.J."/>
            <person name="Han Y."/>
            <person name="Kim J."/>
            <person name="Mondo S.J."/>
            <person name="Hofstad B.A."/>
            <person name="Robles A."/>
            <person name="Haridas S."/>
            <person name="Riley R."/>
            <person name="LaButti K."/>
            <person name="Pangilinan J."/>
            <person name="Andreopoulos W."/>
            <person name="Lipzen A."/>
            <person name="Yan J."/>
            <person name="Wang M."/>
            <person name="Ng V."/>
            <person name="Grigoriev I.V."/>
            <person name="Spatafora J.W."/>
            <person name="Magnuson J.K."/>
            <person name="Baker S.E."/>
            <person name="Pomraning K.R."/>
        </authorList>
    </citation>
    <scope>NUCLEOTIDE SEQUENCE [LARGE SCALE GENOMIC DNA]</scope>
    <source>
        <strain evidence="3 4">Phaff 52-87</strain>
    </source>
</reference>
<dbReference type="Gene3D" id="3.90.550.20">
    <property type="match status" value="1"/>
</dbReference>
<dbReference type="EMBL" id="JBBJBU010000001">
    <property type="protein sequence ID" value="KAK7207301.1"/>
    <property type="molecule type" value="Genomic_DNA"/>
</dbReference>
<feature type="signal peptide" evidence="2">
    <location>
        <begin position="1"/>
        <end position="32"/>
    </location>
</feature>
<organism evidence="3 4">
    <name type="scientific">Myxozyma melibiosi</name>
    <dbReference type="NCBI Taxonomy" id="54550"/>
    <lineage>
        <taxon>Eukaryota</taxon>
        <taxon>Fungi</taxon>
        <taxon>Dikarya</taxon>
        <taxon>Ascomycota</taxon>
        <taxon>Saccharomycotina</taxon>
        <taxon>Lipomycetes</taxon>
        <taxon>Lipomycetales</taxon>
        <taxon>Lipomycetaceae</taxon>
        <taxon>Myxozyma</taxon>
    </lineage>
</organism>
<gene>
    <name evidence="3" type="ORF">BZA70DRAFT_270948</name>
</gene>
<dbReference type="GeneID" id="90036909"/>
<dbReference type="GO" id="GO:0016740">
    <property type="term" value="F:transferase activity"/>
    <property type="evidence" value="ECO:0007669"/>
    <property type="project" value="UniProtKB-KW"/>
</dbReference>
<dbReference type="InterPro" id="IPR029044">
    <property type="entry name" value="Nucleotide-diphossugar_trans"/>
</dbReference>
<dbReference type="PANTHER" id="PTHR31834:SF1">
    <property type="entry name" value="INITIATION-SPECIFIC ALPHA-1,6-MANNOSYLTRANSFERASE"/>
    <property type="match status" value="1"/>
</dbReference>
<dbReference type="RefSeq" id="XP_064770334.1">
    <property type="nucleotide sequence ID" value="XM_064911397.1"/>
</dbReference>
<accession>A0ABR1FBR9</accession>
<evidence type="ECO:0000313" key="3">
    <source>
        <dbReference type="EMBL" id="KAK7207301.1"/>
    </source>
</evidence>
<keyword evidence="4" id="KW-1185">Reference proteome</keyword>
<dbReference type="InterPro" id="IPR007577">
    <property type="entry name" value="GlycoTrfase_DXD_sugar-bd_CS"/>
</dbReference>
<sequence length="380" mass="42503">MAGGRPYRRRSPLVFALGAVFLLIFLLRSASRATTETSPAVASARHPAHAAHRQQPDLTVKTNIQEFESATAKSLAKLFPYDPRLQTSYPRHIWQTWKHARTDSHFEERFVRTTDSWARLNPDYTFEVLDDAAAAAMIRQLYAPVPAVVDAYFAMPVPVLRADFFRYLILLARGGIYSDIDTRALKSTKKWFYSAVGPVGTIDGKLAIDLSDEEKEELRTQLEADTGLVVGIEADPDRPDWHDWYARRVQFCQWTIMAKKGHPVLVNIVANITAETLHRRATNTLILPNSKEAGSQIMDWTGPGIWTDTVFDYLGADWHAAAGIKDARVMNDVLILPITSFSPGVGNMGSLEISHPRALVHHAFEGSWKSQADRHIGGTN</sequence>
<comment type="caution">
    <text evidence="3">The sequence shown here is derived from an EMBL/GenBank/DDBJ whole genome shotgun (WGS) entry which is preliminary data.</text>
</comment>
<dbReference type="Proteomes" id="UP001498771">
    <property type="component" value="Unassembled WGS sequence"/>
</dbReference>
<feature type="chain" id="PRO_5047521545" evidence="2">
    <location>
        <begin position="33"/>
        <end position="380"/>
    </location>
</feature>
<name>A0ABR1FBR9_9ASCO</name>
<evidence type="ECO:0000313" key="4">
    <source>
        <dbReference type="Proteomes" id="UP001498771"/>
    </source>
</evidence>
<dbReference type="SUPFAM" id="SSF53448">
    <property type="entry name" value="Nucleotide-diphospho-sugar transferases"/>
    <property type="match status" value="1"/>
</dbReference>
<evidence type="ECO:0000256" key="1">
    <source>
        <dbReference type="ARBA" id="ARBA00009003"/>
    </source>
</evidence>
<dbReference type="InterPro" id="IPR039367">
    <property type="entry name" value="Och1-like"/>
</dbReference>
<keyword evidence="2" id="KW-0732">Signal</keyword>